<dbReference type="RefSeq" id="WP_349545203.1">
    <property type="nucleotide sequence ID" value="NZ_JAOALG010000002.1"/>
</dbReference>
<comment type="caution">
    <text evidence="1">The sequence shown here is derived from an EMBL/GenBank/DDBJ whole genome shotgun (WGS) entry which is preliminary data.</text>
</comment>
<dbReference type="InterPro" id="IPR025562">
    <property type="entry name" value="Tae4"/>
</dbReference>
<evidence type="ECO:0000313" key="2">
    <source>
        <dbReference type="Proteomes" id="UP001469089"/>
    </source>
</evidence>
<gene>
    <name evidence="1" type="ORF">N0A02_29320</name>
</gene>
<keyword evidence="2" id="KW-1185">Reference proteome</keyword>
<proteinExistence type="predicted"/>
<sequence>MPNKRTVVRTNSTPNSVKEVPLKVLTFNELWSAYPDKKDPFVDPQTGKVPAYADNQCAIRLSIMLHNVGVEMKSFRGEGQIRIDGKRAALRARELQAWLKLRPLAGLPAPVEITGPDWQSKINGRTGIVFFSGYWARDTDSRGQTTGDHIDLWNRDTLTSPGAQGWVNSFVRFRVGLSSAWYSDLGKSKQILFWEIK</sequence>
<dbReference type="Proteomes" id="UP001469089">
    <property type="component" value="Unassembled WGS sequence"/>
</dbReference>
<accession>A0ABV1LW57</accession>
<evidence type="ECO:0000313" key="1">
    <source>
        <dbReference type="EMBL" id="MEQ5843564.1"/>
    </source>
</evidence>
<protein>
    <submittedName>
        <fullName evidence="1">Type VI secretion system amidase effector protein Tae4</fullName>
    </submittedName>
</protein>
<name>A0ABV1LW57_9BURK</name>
<dbReference type="Pfam" id="PF14113">
    <property type="entry name" value="Tae4"/>
    <property type="match status" value="1"/>
</dbReference>
<reference evidence="1 2" key="1">
    <citation type="journal article" date="2024" name="Chem. Sci.">
        <title>Discovery of a lagriamide polyketide by integrated genome mining, isotopic labeling, and untargeted metabolomics.</title>
        <authorList>
            <person name="Fergusson C.H."/>
            <person name="Saulog J."/>
            <person name="Paulo B.S."/>
            <person name="Wilson D.M."/>
            <person name="Liu D.Y."/>
            <person name="Morehouse N.J."/>
            <person name="Waterworth S."/>
            <person name="Barkei J."/>
            <person name="Gray C.A."/>
            <person name="Kwan J.C."/>
            <person name="Eustaquio A.S."/>
            <person name="Linington R.G."/>
        </authorList>
    </citation>
    <scope>NUCLEOTIDE SEQUENCE [LARGE SCALE GENOMIC DNA]</scope>
    <source>
        <strain evidence="1 2">RL17-338-BIF-B</strain>
    </source>
</reference>
<organism evidence="1 2">
    <name type="scientific">Paraburkholderia acidicola</name>
    <dbReference type="NCBI Taxonomy" id="1912599"/>
    <lineage>
        <taxon>Bacteria</taxon>
        <taxon>Pseudomonadati</taxon>
        <taxon>Pseudomonadota</taxon>
        <taxon>Betaproteobacteria</taxon>
        <taxon>Burkholderiales</taxon>
        <taxon>Burkholderiaceae</taxon>
        <taxon>Paraburkholderia</taxon>
    </lineage>
</organism>
<dbReference type="EMBL" id="JAOALG010000002">
    <property type="protein sequence ID" value="MEQ5843564.1"/>
    <property type="molecule type" value="Genomic_DNA"/>
</dbReference>
<dbReference type="Gene3D" id="3.90.1720.70">
    <property type="match status" value="1"/>
</dbReference>